<dbReference type="AlphaFoldDB" id="A0A3G2T0U0"/>
<dbReference type="PANTHER" id="PTHR47163">
    <property type="entry name" value="DDE_TNP_IS1595 DOMAIN-CONTAINING PROTEIN"/>
    <property type="match status" value="1"/>
</dbReference>
<dbReference type="NCBIfam" id="NF033547">
    <property type="entry name" value="transpos_IS1595"/>
    <property type="match status" value="1"/>
</dbReference>
<accession>A0A3G2T0U0</accession>
<evidence type="ECO:0000313" key="2">
    <source>
        <dbReference type="EMBL" id="AYO53758.1"/>
    </source>
</evidence>
<proteinExistence type="predicted"/>
<dbReference type="EMBL" id="CP033133">
    <property type="protein sequence ID" value="AYO53758.1"/>
    <property type="molecule type" value="Genomic_DNA"/>
</dbReference>
<dbReference type="Proteomes" id="UP000279962">
    <property type="component" value="Chromosome"/>
</dbReference>
<evidence type="ECO:0000313" key="3">
    <source>
        <dbReference type="Proteomes" id="UP000279962"/>
    </source>
</evidence>
<protein>
    <submittedName>
        <fullName evidence="2">IS1595 family transposase</fullName>
    </submittedName>
</protein>
<sequence>MKHKNRYYLRSKITEAKFRQIIRFFAMDFTATDTAELTNISVRSINSIFIKIRQKIAQACEEVSPFNGIVELDEFYFGARRIRGKRGRGAAGKTIVFGLLKREGNVYTEIIPDCSKAILQGIIRGYIELESVELESVINTDGWRGYDGLVDLGFNKHLRVNHGNNEFACGDRHINGIESFWGYAKKTLIKFNGIDKKMFYLHLKETEYRFNHRHSNLYLNLLKLLRENPL</sequence>
<gene>
    <name evidence="2" type="ORF">CDG68_09020</name>
</gene>
<dbReference type="SMART" id="SM01126">
    <property type="entry name" value="DDE_Tnp_IS1595"/>
    <property type="match status" value="1"/>
</dbReference>
<feature type="domain" description="ISXO2-like transposase" evidence="1">
    <location>
        <begin position="65"/>
        <end position="211"/>
    </location>
</feature>
<dbReference type="InterPro" id="IPR024445">
    <property type="entry name" value="Tnp_ISXO2-like"/>
</dbReference>
<dbReference type="Pfam" id="PF12762">
    <property type="entry name" value="DDE_Tnp_IS1595"/>
    <property type="match status" value="1"/>
</dbReference>
<reference evidence="2 3" key="1">
    <citation type="submission" date="2018-10" db="EMBL/GenBank/DDBJ databases">
        <title>The complete genome of Acinetobacter wuhouensis strain WCHAW010062.</title>
        <authorList>
            <person name="Hu Y."/>
            <person name="Long H."/>
            <person name="Feng Y."/>
            <person name="Zong Z."/>
        </authorList>
    </citation>
    <scope>NUCLEOTIDE SEQUENCE [LARGE SCALE GENOMIC DNA]</scope>
    <source>
        <strain evidence="2 3">WCHAW010062</strain>
    </source>
</reference>
<name>A0A3G2T0U0_9GAMM</name>
<dbReference type="RefSeq" id="WP_087554465.1">
    <property type="nucleotide sequence ID" value="NZ_CP033133.1"/>
</dbReference>
<organism evidence="2 3">
    <name type="scientific">Acinetobacter wuhouensis</name>
    <dbReference type="NCBI Taxonomy" id="1879050"/>
    <lineage>
        <taxon>Bacteria</taxon>
        <taxon>Pseudomonadati</taxon>
        <taxon>Pseudomonadota</taxon>
        <taxon>Gammaproteobacteria</taxon>
        <taxon>Moraxellales</taxon>
        <taxon>Moraxellaceae</taxon>
        <taxon>Acinetobacter</taxon>
    </lineage>
</organism>
<dbReference type="InterPro" id="IPR053164">
    <property type="entry name" value="IS1016-like_transposase"/>
</dbReference>
<evidence type="ECO:0000259" key="1">
    <source>
        <dbReference type="SMART" id="SM01126"/>
    </source>
</evidence>
<dbReference type="PANTHER" id="PTHR47163:SF2">
    <property type="entry name" value="SI:DKEY-17M8.2"/>
    <property type="match status" value="1"/>
</dbReference>